<evidence type="ECO:0000313" key="2">
    <source>
        <dbReference type="EMBL" id="CAB5224461.1"/>
    </source>
</evidence>
<dbReference type="EMBL" id="LR796617">
    <property type="protein sequence ID" value="CAB4154878.1"/>
    <property type="molecule type" value="Genomic_DNA"/>
</dbReference>
<reference evidence="1" key="1">
    <citation type="submission" date="2020-04" db="EMBL/GenBank/DDBJ databases">
        <authorList>
            <person name="Chiriac C."/>
            <person name="Salcher M."/>
            <person name="Ghai R."/>
            <person name="Kavagutti S V."/>
        </authorList>
    </citation>
    <scope>NUCLEOTIDE SEQUENCE</scope>
</reference>
<sequence length="73" mass="8623">MTTHLTKIWWDLNKHKMVEQVISEADIYKREWVGLTDEEISDLWCKVSNTDFVTADTHEFARAIEANLKERNA</sequence>
<name>A0A6J5NCY0_9CAUD</name>
<proteinExistence type="predicted"/>
<dbReference type="EMBL" id="LR798328">
    <property type="protein sequence ID" value="CAB5224461.1"/>
    <property type="molecule type" value="Genomic_DNA"/>
</dbReference>
<protein>
    <submittedName>
        <fullName evidence="1">Uncharacterized protein</fullName>
    </submittedName>
</protein>
<organism evidence="1">
    <name type="scientific">uncultured Caudovirales phage</name>
    <dbReference type="NCBI Taxonomy" id="2100421"/>
    <lineage>
        <taxon>Viruses</taxon>
        <taxon>Duplodnaviria</taxon>
        <taxon>Heunggongvirae</taxon>
        <taxon>Uroviricota</taxon>
        <taxon>Caudoviricetes</taxon>
        <taxon>Peduoviridae</taxon>
        <taxon>Maltschvirus</taxon>
        <taxon>Maltschvirus maltsch</taxon>
    </lineage>
</organism>
<accession>A0A6J5NCY0</accession>
<evidence type="ECO:0000313" key="1">
    <source>
        <dbReference type="EMBL" id="CAB4154878.1"/>
    </source>
</evidence>
<gene>
    <name evidence="1" type="ORF">UFOVP652_40</name>
    <name evidence="2" type="ORF">UFOVP734_84</name>
</gene>